<gene>
    <name evidence="1" type="ORF">T4B_11633</name>
</gene>
<comment type="caution">
    <text evidence="1">The sequence shown here is derived from an EMBL/GenBank/DDBJ whole genome shotgun (WGS) entry which is preliminary data.</text>
</comment>
<organism evidence="1 2">
    <name type="scientific">Trichinella pseudospiralis</name>
    <name type="common">Parasitic roundworm</name>
    <dbReference type="NCBI Taxonomy" id="6337"/>
    <lineage>
        <taxon>Eukaryota</taxon>
        <taxon>Metazoa</taxon>
        <taxon>Ecdysozoa</taxon>
        <taxon>Nematoda</taxon>
        <taxon>Enoplea</taxon>
        <taxon>Dorylaimia</taxon>
        <taxon>Trichinellida</taxon>
        <taxon>Trichinellidae</taxon>
        <taxon>Trichinella</taxon>
    </lineage>
</organism>
<accession>A0A0V1IB57</accession>
<sequence>MLFILPFDNSIEALQNLSNKTLLIKFHLGDFVCYKRLRLIQFDRIDLLTTERCGIHKLNATAHDCPSTAFQPPLSVIDNPYACIINLHY</sequence>
<keyword evidence="2" id="KW-1185">Reference proteome</keyword>
<dbReference type="EMBL" id="JYDS01000254">
    <property type="protein sequence ID" value="KRZ20072.1"/>
    <property type="molecule type" value="Genomic_DNA"/>
</dbReference>
<evidence type="ECO:0000313" key="2">
    <source>
        <dbReference type="Proteomes" id="UP000054805"/>
    </source>
</evidence>
<dbReference type="AlphaFoldDB" id="A0A0V1IB57"/>
<dbReference type="Proteomes" id="UP000054805">
    <property type="component" value="Unassembled WGS sequence"/>
</dbReference>
<proteinExistence type="predicted"/>
<reference evidence="1 2" key="1">
    <citation type="submission" date="2015-01" db="EMBL/GenBank/DDBJ databases">
        <title>Evolution of Trichinella species and genotypes.</title>
        <authorList>
            <person name="Korhonen P.K."/>
            <person name="Edoardo P."/>
            <person name="Giuseppe L.R."/>
            <person name="Gasser R.B."/>
        </authorList>
    </citation>
    <scope>NUCLEOTIDE SEQUENCE [LARGE SCALE GENOMIC DNA]</scope>
    <source>
        <strain evidence="1">ISS588</strain>
    </source>
</reference>
<protein>
    <submittedName>
        <fullName evidence="1">Uncharacterized protein</fullName>
    </submittedName>
</protein>
<evidence type="ECO:0000313" key="1">
    <source>
        <dbReference type="EMBL" id="KRZ20072.1"/>
    </source>
</evidence>
<name>A0A0V1IB57_TRIPS</name>